<protein>
    <submittedName>
        <fullName evidence="1">Uncharacterized protein</fullName>
    </submittedName>
</protein>
<organism evidence="1 2">
    <name type="scientific">Poseidonibacter ostreae</name>
    <dbReference type="NCBI Taxonomy" id="2654171"/>
    <lineage>
        <taxon>Bacteria</taxon>
        <taxon>Pseudomonadati</taxon>
        <taxon>Campylobacterota</taxon>
        <taxon>Epsilonproteobacteria</taxon>
        <taxon>Campylobacterales</taxon>
        <taxon>Arcobacteraceae</taxon>
        <taxon>Poseidonibacter</taxon>
    </lineage>
</organism>
<reference evidence="1 2" key="1">
    <citation type="submission" date="2019-10" db="EMBL/GenBank/DDBJ databases">
        <title>Poseidonibacter ostreae sp. nov., isolated from the gut of the Ostrea denselamellosa.</title>
        <authorList>
            <person name="Choi A."/>
        </authorList>
    </citation>
    <scope>NUCLEOTIDE SEQUENCE [LARGE SCALE GENOMIC DNA]</scope>
    <source>
        <strain evidence="1 2">SJOD-M-33</strain>
    </source>
</reference>
<proteinExistence type="predicted"/>
<evidence type="ECO:0000313" key="1">
    <source>
        <dbReference type="EMBL" id="KAB7891424.1"/>
    </source>
</evidence>
<evidence type="ECO:0000313" key="2">
    <source>
        <dbReference type="Proteomes" id="UP000472839"/>
    </source>
</evidence>
<accession>A0A6L4WZK8</accession>
<dbReference type="AlphaFoldDB" id="A0A6L4WZK8"/>
<dbReference type="RefSeq" id="WP_152279527.1">
    <property type="nucleotide sequence ID" value="NZ_WFKK01000001.1"/>
</dbReference>
<dbReference type="Proteomes" id="UP000472839">
    <property type="component" value="Unassembled WGS sequence"/>
</dbReference>
<dbReference type="EMBL" id="WFKK01000001">
    <property type="protein sequence ID" value="KAB7891424.1"/>
    <property type="molecule type" value="Genomic_DNA"/>
</dbReference>
<sequence length="78" mass="8986">MSIKRFVSKEFAKAKREAKKLIEDRKVEIIDIDKKIIATRTKLIKMGKKVRTEITMNDRIMYVANNLAKGNNALGLVH</sequence>
<comment type="caution">
    <text evidence="1">The sequence shown here is derived from an EMBL/GenBank/DDBJ whole genome shotgun (WGS) entry which is preliminary data.</text>
</comment>
<name>A0A6L4WZK8_9BACT</name>
<gene>
    <name evidence="1" type="ORF">GBG19_00885</name>
</gene>